<protein>
    <submittedName>
        <fullName evidence="1">Uncharacterized protein</fullName>
    </submittedName>
</protein>
<evidence type="ECO:0000313" key="1">
    <source>
        <dbReference type="EMBL" id="OTF85661.1"/>
    </source>
</evidence>
<dbReference type="Proteomes" id="UP000215914">
    <property type="component" value="Chromosome 17"/>
</dbReference>
<reference evidence="2" key="1">
    <citation type="journal article" date="2017" name="Nature">
        <title>The sunflower genome provides insights into oil metabolism, flowering and Asterid evolution.</title>
        <authorList>
            <person name="Badouin H."/>
            <person name="Gouzy J."/>
            <person name="Grassa C.J."/>
            <person name="Murat F."/>
            <person name="Staton S.E."/>
            <person name="Cottret L."/>
            <person name="Lelandais-Briere C."/>
            <person name="Owens G.L."/>
            <person name="Carrere S."/>
            <person name="Mayjonade B."/>
            <person name="Legrand L."/>
            <person name="Gill N."/>
            <person name="Kane N.C."/>
            <person name="Bowers J.E."/>
            <person name="Hubner S."/>
            <person name="Bellec A."/>
            <person name="Berard A."/>
            <person name="Berges H."/>
            <person name="Blanchet N."/>
            <person name="Boniface M.C."/>
            <person name="Brunel D."/>
            <person name="Catrice O."/>
            <person name="Chaidir N."/>
            <person name="Claudel C."/>
            <person name="Donnadieu C."/>
            <person name="Faraut T."/>
            <person name="Fievet G."/>
            <person name="Helmstetter N."/>
            <person name="King M."/>
            <person name="Knapp S.J."/>
            <person name="Lai Z."/>
            <person name="Le Paslier M.C."/>
            <person name="Lippi Y."/>
            <person name="Lorenzon L."/>
            <person name="Mandel J.R."/>
            <person name="Marage G."/>
            <person name="Marchand G."/>
            <person name="Marquand E."/>
            <person name="Bret-Mestries E."/>
            <person name="Morien E."/>
            <person name="Nambeesan S."/>
            <person name="Nguyen T."/>
            <person name="Pegot-Espagnet P."/>
            <person name="Pouilly N."/>
            <person name="Raftis F."/>
            <person name="Sallet E."/>
            <person name="Schiex T."/>
            <person name="Thomas J."/>
            <person name="Vandecasteele C."/>
            <person name="Vares D."/>
            <person name="Vear F."/>
            <person name="Vautrin S."/>
            <person name="Crespi M."/>
            <person name="Mangin B."/>
            <person name="Burke J.M."/>
            <person name="Salse J."/>
            <person name="Munos S."/>
            <person name="Vincourt P."/>
            <person name="Rieseberg L.H."/>
            <person name="Langlade N.B."/>
        </authorList>
    </citation>
    <scope>NUCLEOTIDE SEQUENCE [LARGE SCALE GENOMIC DNA]</scope>
    <source>
        <strain evidence="2">cv. SF193</strain>
    </source>
</reference>
<accession>A0A251RN85</accession>
<keyword evidence="2" id="KW-1185">Reference proteome</keyword>
<dbReference type="EMBL" id="CM007906">
    <property type="protein sequence ID" value="OTF85661.1"/>
    <property type="molecule type" value="Genomic_DNA"/>
</dbReference>
<dbReference type="PANTHER" id="PTHR23068:SF54">
    <property type="entry name" value="DNA (CYTOSINE-5-)-METHYLTRANSFERASE"/>
    <property type="match status" value="1"/>
</dbReference>
<dbReference type="PANTHER" id="PTHR23068">
    <property type="entry name" value="DNA CYTOSINE-5- -METHYLTRANSFERASE 3-RELATED"/>
    <property type="match status" value="1"/>
</dbReference>
<organism evidence="1 2">
    <name type="scientific">Helianthus annuus</name>
    <name type="common">Common sunflower</name>
    <dbReference type="NCBI Taxonomy" id="4232"/>
    <lineage>
        <taxon>Eukaryota</taxon>
        <taxon>Viridiplantae</taxon>
        <taxon>Streptophyta</taxon>
        <taxon>Embryophyta</taxon>
        <taxon>Tracheophyta</taxon>
        <taxon>Spermatophyta</taxon>
        <taxon>Magnoliopsida</taxon>
        <taxon>eudicotyledons</taxon>
        <taxon>Gunneridae</taxon>
        <taxon>Pentapetalae</taxon>
        <taxon>asterids</taxon>
        <taxon>campanulids</taxon>
        <taxon>Asterales</taxon>
        <taxon>Asteraceae</taxon>
        <taxon>Asteroideae</taxon>
        <taxon>Heliantheae alliance</taxon>
        <taxon>Heliantheae</taxon>
        <taxon>Helianthus</taxon>
    </lineage>
</organism>
<sequence>MERKRRDEDEDVLQLPNPMIGYVTGPLYFFYENVALTSKGVWNTIKKQLICILTCVISAQPIYRIRAALEKCDGEPNLHLKKNIISQCKKWNLVLIGKIRLHPFSLICIELIMGYPLYHTKSYSSSQIYKGLGIRFGEKQKLQCL</sequence>
<gene>
    <name evidence="1" type="ORF">HannXRQ_Chr17g0542351</name>
</gene>
<dbReference type="InParanoid" id="A0A251RN85"/>
<name>A0A251RN85_HELAN</name>
<dbReference type="STRING" id="4232.A0A251RN85"/>
<dbReference type="AlphaFoldDB" id="A0A251RN85"/>
<proteinExistence type="predicted"/>
<evidence type="ECO:0000313" key="2">
    <source>
        <dbReference type="Proteomes" id="UP000215914"/>
    </source>
</evidence>
<dbReference type="InterPro" id="IPR050390">
    <property type="entry name" value="C5-Methyltransferase"/>
</dbReference>